<organism evidence="2 3">
    <name type="scientific">Blepharisma stoltei</name>
    <dbReference type="NCBI Taxonomy" id="1481888"/>
    <lineage>
        <taxon>Eukaryota</taxon>
        <taxon>Sar</taxon>
        <taxon>Alveolata</taxon>
        <taxon>Ciliophora</taxon>
        <taxon>Postciliodesmatophora</taxon>
        <taxon>Heterotrichea</taxon>
        <taxon>Heterotrichida</taxon>
        <taxon>Blepharismidae</taxon>
        <taxon>Blepharisma</taxon>
    </lineage>
</organism>
<feature type="region of interest" description="Disordered" evidence="1">
    <location>
        <begin position="1"/>
        <end position="54"/>
    </location>
</feature>
<feature type="region of interest" description="Disordered" evidence="1">
    <location>
        <begin position="247"/>
        <end position="274"/>
    </location>
</feature>
<sequence length="371" mass="42180">MGKKNNKRKLKGTSTVSKVSQTLEDGSPNSDSPKDFSVLRVSENPPESSTDMIPENADDLREEVMDSIRQIYTEFLNDYVSCKNKRLCSKNPLEKRQTYNLVVDRVFSKKLRYELKQLIYSETSRSELNSALFEGVHLFIDSLNDQIFELKGKSKMLQAICIGEAYHTLQNAATQIGKIVSCMFAAQKTSFDAVNKLVFYDKLIKNNLGLIEYVKTQDPRHYAVQIITKMEKELKYASAVITNPPAPLTKPLPFDTNFQNSSEDSATDSDEEIRGEPLHNLSLDELVSYIEGKPHTSPKASKKKQKSKASTATTSPMREDEVNSDSLDREVEEFEKRLEFNAVQDSQKIKPKLSNEFLNRLKIQIKELKSI</sequence>
<gene>
    <name evidence="2" type="ORF">BSTOLATCC_MIC30424</name>
</gene>
<dbReference type="Proteomes" id="UP001162131">
    <property type="component" value="Unassembled WGS sequence"/>
</dbReference>
<accession>A0AAU9J755</accession>
<dbReference type="AlphaFoldDB" id="A0AAU9J755"/>
<feature type="compositionally biased region" description="Basic and acidic residues" evidence="1">
    <location>
        <begin position="317"/>
        <end position="328"/>
    </location>
</feature>
<comment type="caution">
    <text evidence="2">The sequence shown here is derived from an EMBL/GenBank/DDBJ whole genome shotgun (WGS) entry which is preliminary data.</text>
</comment>
<reference evidence="2" key="1">
    <citation type="submission" date="2021-09" db="EMBL/GenBank/DDBJ databases">
        <authorList>
            <consortium name="AG Swart"/>
            <person name="Singh M."/>
            <person name="Singh A."/>
            <person name="Seah K."/>
            <person name="Emmerich C."/>
        </authorList>
    </citation>
    <scope>NUCLEOTIDE SEQUENCE</scope>
    <source>
        <strain evidence="2">ATCC30299</strain>
    </source>
</reference>
<evidence type="ECO:0000313" key="2">
    <source>
        <dbReference type="EMBL" id="CAG9322042.1"/>
    </source>
</evidence>
<feature type="region of interest" description="Disordered" evidence="1">
    <location>
        <begin position="292"/>
        <end position="328"/>
    </location>
</feature>
<evidence type="ECO:0000256" key="1">
    <source>
        <dbReference type="SAM" id="MobiDB-lite"/>
    </source>
</evidence>
<dbReference type="EMBL" id="CAJZBQ010000030">
    <property type="protein sequence ID" value="CAG9322042.1"/>
    <property type="molecule type" value="Genomic_DNA"/>
</dbReference>
<keyword evidence="3" id="KW-1185">Reference proteome</keyword>
<evidence type="ECO:0000313" key="3">
    <source>
        <dbReference type="Proteomes" id="UP001162131"/>
    </source>
</evidence>
<feature type="compositionally biased region" description="Polar residues" evidence="1">
    <location>
        <begin position="12"/>
        <end position="31"/>
    </location>
</feature>
<proteinExistence type="predicted"/>
<name>A0AAU9J755_9CILI</name>
<feature type="compositionally biased region" description="Basic residues" evidence="1">
    <location>
        <begin position="1"/>
        <end position="11"/>
    </location>
</feature>
<protein>
    <submittedName>
        <fullName evidence="2">Uncharacterized protein</fullName>
    </submittedName>
</protein>